<feature type="transmembrane region" description="Helical" evidence="1">
    <location>
        <begin position="491"/>
        <end position="509"/>
    </location>
</feature>
<keyword evidence="1" id="KW-1133">Transmembrane helix</keyword>
<feature type="signal peptide" evidence="2">
    <location>
        <begin position="1"/>
        <end position="21"/>
    </location>
</feature>
<keyword evidence="1" id="KW-0812">Transmembrane</keyword>
<dbReference type="Proteomes" id="UP001153636">
    <property type="component" value="Chromosome 11"/>
</dbReference>
<dbReference type="InterPro" id="IPR052728">
    <property type="entry name" value="O2_lipid_transport_reg"/>
</dbReference>
<dbReference type="Pfam" id="PF01757">
    <property type="entry name" value="Acyl_transf_3"/>
    <property type="match status" value="1"/>
</dbReference>
<accession>A0A9P0G940</accession>
<name>A0A9P0G940_9CUCU</name>
<feature type="transmembrane region" description="Helical" evidence="1">
    <location>
        <begin position="449"/>
        <end position="470"/>
    </location>
</feature>
<dbReference type="AlphaFoldDB" id="A0A9P0G940"/>
<feature type="transmembrane region" description="Helical" evidence="1">
    <location>
        <begin position="152"/>
        <end position="173"/>
    </location>
</feature>
<evidence type="ECO:0000313" key="4">
    <source>
        <dbReference type="EMBL" id="CAH1101182.1"/>
    </source>
</evidence>
<dbReference type="EMBL" id="OV651823">
    <property type="protein sequence ID" value="CAH1101182.1"/>
    <property type="molecule type" value="Genomic_DNA"/>
</dbReference>
<feature type="transmembrane region" description="Helical" evidence="1">
    <location>
        <begin position="308"/>
        <end position="326"/>
    </location>
</feature>
<keyword evidence="2" id="KW-0732">Signal</keyword>
<feature type="domain" description="Acyltransferase 3" evidence="3">
    <location>
        <begin position="223"/>
        <end position="577"/>
    </location>
</feature>
<feature type="transmembrane region" description="Helical" evidence="1">
    <location>
        <begin position="266"/>
        <end position="287"/>
    </location>
</feature>
<organism evidence="4 5">
    <name type="scientific">Psylliodes chrysocephalus</name>
    <dbReference type="NCBI Taxonomy" id="3402493"/>
    <lineage>
        <taxon>Eukaryota</taxon>
        <taxon>Metazoa</taxon>
        <taxon>Ecdysozoa</taxon>
        <taxon>Arthropoda</taxon>
        <taxon>Hexapoda</taxon>
        <taxon>Insecta</taxon>
        <taxon>Pterygota</taxon>
        <taxon>Neoptera</taxon>
        <taxon>Endopterygota</taxon>
        <taxon>Coleoptera</taxon>
        <taxon>Polyphaga</taxon>
        <taxon>Cucujiformia</taxon>
        <taxon>Chrysomeloidea</taxon>
        <taxon>Chrysomelidae</taxon>
        <taxon>Galerucinae</taxon>
        <taxon>Alticini</taxon>
        <taxon>Psylliodes</taxon>
    </lineage>
</organism>
<dbReference type="OrthoDB" id="10265389at2759"/>
<keyword evidence="5" id="KW-1185">Reference proteome</keyword>
<feature type="transmembrane region" description="Helical" evidence="1">
    <location>
        <begin position="595"/>
        <end position="617"/>
    </location>
</feature>
<feature type="transmembrane region" description="Helical" evidence="1">
    <location>
        <begin position="521"/>
        <end position="543"/>
    </location>
</feature>
<evidence type="ECO:0000256" key="2">
    <source>
        <dbReference type="SAM" id="SignalP"/>
    </source>
</evidence>
<dbReference type="PANTHER" id="PTHR11161:SF0">
    <property type="entry name" value="O-ACYLTRANSFERASE LIKE PROTEIN"/>
    <property type="match status" value="1"/>
</dbReference>
<reference evidence="4" key="1">
    <citation type="submission" date="2022-01" db="EMBL/GenBank/DDBJ databases">
        <authorList>
            <person name="King R."/>
        </authorList>
    </citation>
    <scope>NUCLEOTIDE SEQUENCE</scope>
</reference>
<sequence>MKDTFLFLGFWILIIQQKCMASVTDKEYATMPPIFHQDNYDNCMLLEDKALYCSFEYHLEPIQENAIWRIIQEVSSDPYNYKHDNLRHWICVPLTCPNYKEISVNNTNLSLEEAINECYDKKMAHYSLKGKVQNLKCDTNEGKYPVDWLDKIVLLFFTSYIVIVFLCTFYDLYAKSQLPEEYQMFSNSKIGKILISFSLSKNWYRLKTVAETLEVEYLKPLQGVRFYNTILVILSHTALASTMMPLVNPKYVEQMNTKVANSFLSSGPLCVSTFFFMSAALLTYGIFNQFNTRRMTKSVLVMIFVQRYIRLVPALSVVILFNATWWRHLGNGPNWYQIIGTQYLRCRKNWWTNLLFVNTIIDSNNMCTPTFWYLALDTQYFVLILILLWYLKKYEKQIWYILGTLLCLNIFGTYIQNYINDFEALMIPRAETIYQLKIIVGNPQWHGQMLSAIGNTSGPLLGVGFGYILYKYKNVKLFQTKRLMWKILTYFFSYLLPLGIILIPGWYILTNESDHNPVVASIIAAIGRPVFVGGIAIAIFGCIQQLGGPTQHVLNWPPAYILGRIAYSAYLVHLTIIMSRPGSTRGPVYVSDAYIVYYLLGDLASAYLFGLMLTLFFEMPMSALQNVFIPKHPRENSVIKKDQ</sequence>
<feature type="transmembrane region" description="Helical" evidence="1">
    <location>
        <begin position="226"/>
        <end position="246"/>
    </location>
</feature>
<proteinExistence type="predicted"/>
<gene>
    <name evidence="4" type="ORF">PSYICH_LOCUS2659</name>
</gene>
<feature type="transmembrane region" description="Helical" evidence="1">
    <location>
        <begin position="398"/>
        <end position="419"/>
    </location>
</feature>
<evidence type="ECO:0000313" key="5">
    <source>
        <dbReference type="Proteomes" id="UP001153636"/>
    </source>
</evidence>
<keyword evidence="1" id="KW-0472">Membrane</keyword>
<feature type="transmembrane region" description="Helical" evidence="1">
    <location>
        <begin position="371"/>
        <end position="391"/>
    </location>
</feature>
<feature type="chain" id="PRO_5040332860" description="Acyltransferase 3 domain-containing protein" evidence="2">
    <location>
        <begin position="22"/>
        <end position="643"/>
    </location>
</feature>
<evidence type="ECO:0000259" key="3">
    <source>
        <dbReference type="Pfam" id="PF01757"/>
    </source>
</evidence>
<feature type="transmembrane region" description="Helical" evidence="1">
    <location>
        <begin position="564"/>
        <end position="583"/>
    </location>
</feature>
<evidence type="ECO:0000256" key="1">
    <source>
        <dbReference type="SAM" id="Phobius"/>
    </source>
</evidence>
<dbReference type="InterPro" id="IPR002656">
    <property type="entry name" value="Acyl_transf_3_dom"/>
</dbReference>
<dbReference type="GO" id="GO:0016747">
    <property type="term" value="F:acyltransferase activity, transferring groups other than amino-acyl groups"/>
    <property type="evidence" value="ECO:0007669"/>
    <property type="project" value="InterPro"/>
</dbReference>
<protein>
    <recommendedName>
        <fullName evidence="3">Acyltransferase 3 domain-containing protein</fullName>
    </recommendedName>
</protein>
<dbReference type="PANTHER" id="PTHR11161">
    <property type="entry name" value="O-ACYLTRANSFERASE"/>
    <property type="match status" value="1"/>
</dbReference>